<dbReference type="CDD" id="cd03225">
    <property type="entry name" value="ABC_cobalt_CbiO_domain1"/>
    <property type="match status" value="1"/>
</dbReference>
<dbReference type="GO" id="GO:0043190">
    <property type="term" value="C:ATP-binding cassette (ABC) transporter complex"/>
    <property type="evidence" value="ECO:0007669"/>
    <property type="project" value="TreeGrafter"/>
</dbReference>
<dbReference type="Gene3D" id="3.40.50.300">
    <property type="entry name" value="P-loop containing nucleotide triphosphate hydrolases"/>
    <property type="match status" value="1"/>
</dbReference>
<keyword evidence="3" id="KW-0547">Nucleotide-binding</keyword>
<dbReference type="InterPro" id="IPR027417">
    <property type="entry name" value="P-loop_NTPase"/>
</dbReference>
<comment type="similarity">
    <text evidence="1">Belongs to the ABC transporter superfamily.</text>
</comment>
<keyword evidence="2" id="KW-0813">Transport</keyword>
<reference evidence="7" key="1">
    <citation type="submission" date="2016-11" db="EMBL/GenBank/DDBJ databases">
        <authorList>
            <person name="Varghese N."/>
            <person name="Submissions S."/>
        </authorList>
    </citation>
    <scope>NUCLEOTIDE SEQUENCE [LARGE SCALE GENOMIC DNA]</scope>
    <source>
        <strain evidence="7">DSM 29327</strain>
    </source>
</reference>
<evidence type="ECO:0000256" key="1">
    <source>
        <dbReference type="ARBA" id="ARBA00005417"/>
    </source>
</evidence>
<name>A0A1M6XK92_9RHOB</name>
<dbReference type="RefSeq" id="WP_073196077.1">
    <property type="nucleotide sequence ID" value="NZ_FRBN01000004.1"/>
</dbReference>
<protein>
    <submittedName>
        <fullName evidence="6">Biotin transport system ATP-binding protein</fullName>
    </submittedName>
</protein>
<evidence type="ECO:0000313" key="6">
    <source>
        <dbReference type="EMBL" id="SHL06371.1"/>
    </source>
</evidence>
<organism evidence="6 7">
    <name type="scientific">Roseovarius marisflavi</name>
    <dbReference type="NCBI Taxonomy" id="1054996"/>
    <lineage>
        <taxon>Bacteria</taxon>
        <taxon>Pseudomonadati</taxon>
        <taxon>Pseudomonadota</taxon>
        <taxon>Alphaproteobacteria</taxon>
        <taxon>Rhodobacterales</taxon>
        <taxon>Roseobacteraceae</taxon>
        <taxon>Roseovarius</taxon>
    </lineage>
</organism>
<accession>A0A1M6XK92</accession>
<dbReference type="SUPFAM" id="SSF52540">
    <property type="entry name" value="P-loop containing nucleoside triphosphate hydrolases"/>
    <property type="match status" value="1"/>
</dbReference>
<dbReference type="InterPro" id="IPR003439">
    <property type="entry name" value="ABC_transporter-like_ATP-bd"/>
</dbReference>
<gene>
    <name evidence="6" type="ORF">SAMN05444414_104161</name>
</gene>
<dbReference type="InterPro" id="IPR003593">
    <property type="entry name" value="AAA+_ATPase"/>
</dbReference>
<dbReference type="PANTHER" id="PTHR43553:SF24">
    <property type="entry name" value="ENERGY-COUPLING FACTOR TRANSPORTER ATP-BINDING PROTEIN ECFA1"/>
    <property type="match status" value="1"/>
</dbReference>
<feature type="domain" description="ABC transporter" evidence="5">
    <location>
        <begin position="17"/>
        <end position="243"/>
    </location>
</feature>
<dbReference type="Proteomes" id="UP000184191">
    <property type="component" value="Unassembled WGS sequence"/>
</dbReference>
<keyword evidence="4 6" id="KW-0067">ATP-binding</keyword>
<dbReference type="PANTHER" id="PTHR43553">
    <property type="entry name" value="HEAVY METAL TRANSPORTER"/>
    <property type="match status" value="1"/>
</dbReference>
<dbReference type="GO" id="GO:0016887">
    <property type="term" value="F:ATP hydrolysis activity"/>
    <property type="evidence" value="ECO:0007669"/>
    <property type="project" value="InterPro"/>
</dbReference>
<dbReference type="InterPro" id="IPR050095">
    <property type="entry name" value="ECF_ABC_transporter_ATP-bd"/>
</dbReference>
<dbReference type="OrthoDB" id="9782163at2"/>
<evidence type="ECO:0000313" key="7">
    <source>
        <dbReference type="Proteomes" id="UP000184191"/>
    </source>
</evidence>
<dbReference type="InterPro" id="IPR015856">
    <property type="entry name" value="ABC_transpr_CbiO/EcfA_su"/>
</dbReference>
<dbReference type="STRING" id="1054996.SAMN05444414_104161"/>
<dbReference type="EMBL" id="FRBN01000004">
    <property type="protein sequence ID" value="SHL06371.1"/>
    <property type="molecule type" value="Genomic_DNA"/>
</dbReference>
<sequence length="252" mass="27362">MQGEGVISRSGDPSVTFEMAGVSFFREGRALLTGLNLRVTERRIGIVGRNGSGKTTLARVLSGLVAPDQGEVRVCGVDIAKDRRAAIQTVGILFQNPDHQIIFPTVEEELAFGLLQAGASKPEAERQVADILARFDKSHWASAATHQLSQGQKQLVCLMAIIAMAPKVVILDEPFSGLDIPTRAQLTRYFDRIDAALIHITHDPQALRGYERVIWLEEGRIKQDSEAAQALAAFGKHMTDLGGHDDISDLAG</sequence>
<evidence type="ECO:0000259" key="5">
    <source>
        <dbReference type="PROSITE" id="PS50893"/>
    </source>
</evidence>
<dbReference type="AlphaFoldDB" id="A0A1M6XK92"/>
<dbReference type="SMART" id="SM00382">
    <property type="entry name" value="AAA"/>
    <property type="match status" value="1"/>
</dbReference>
<evidence type="ECO:0000256" key="2">
    <source>
        <dbReference type="ARBA" id="ARBA00022448"/>
    </source>
</evidence>
<proteinExistence type="inferred from homology"/>
<dbReference type="Pfam" id="PF00005">
    <property type="entry name" value="ABC_tran"/>
    <property type="match status" value="1"/>
</dbReference>
<dbReference type="PROSITE" id="PS50893">
    <property type="entry name" value="ABC_TRANSPORTER_2"/>
    <property type="match status" value="1"/>
</dbReference>
<dbReference type="GO" id="GO:0005524">
    <property type="term" value="F:ATP binding"/>
    <property type="evidence" value="ECO:0007669"/>
    <property type="project" value="UniProtKB-KW"/>
</dbReference>
<keyword evidence="7" id="KW-1185">Reference proteome</keyword>
<dbReference type="GO" id="GO:0042626">
    <property type="term" value="F:ATPase-coupled transmembrane transporter activity"/>
    <property type="evidence" value="ECO:0007669"/>
    <property type="project" value="TreeGrafter"/>
</dbReference>
<evidence type="ECO:0000256" key="3">
    <source>
        <dbReference type="ARBA" id="ARBA00022741"/>
    </source>
</evidence>
<evidence type="ECO:0000256" key="4">
    <source>
        <dbReference type="ARBA" id="ARBA00022840"/>
    </source>
</evidence>